<reference evidence="1 2" key="1">
    <citation type="submission" date="2022-06" db="EMBL/GenBank/DDBJ databases">
        <title>Draft genome sequence of type strain Streptomyces rubrisoli DSM 42083.</title>
        <authorList>
            <person name="Duangmal K."/>
            <person name="Klaysubun C."/>
        </authorList>
    </citation>
    <scope>NUCLEOTIDE SEQUENCE [LARGE SCALE GENOMIC DNA]</scope>
    <source>
        <strain evidence="1 2">DSM 42083</strain>
    </source>
</reference>
<dbReference type="SUPFAM" id="SSF53474">
    <property type="entry name" value="alpha/beta-Hydrolases"/>
    <property type="match status" value="1"/>
</dbReference>
<keyword evidence="2" id="KW-1185">Reference proteome</keyword>
<sequence length="74" mass="8299">MRWPTRTLLIGDRSPLLHASPTRDRAQRLTPNVDVELVTDTRHGPSIEHPEYVNNRILRCLGAATAGELPHHTA</sequence>
<proteinExistence type="predicted"/>
<evidence type="ECO:0000313" key="1">
    <source>
        <dbReference type="EMBL" id="MCQ4041720.1"/>
    </source>
</evidence>
<dbReference type="EMBL" id="JANFNH010000004">
    <property type="protein sequence ID" value="MCQ4041720.1"/>
    <property type="molecule type" value="Genomic_DNA"/>
</dbReference>
<dbReference type="Proteomes" id="UP001206206">
    <property type="component" value="Unassembled WGS sequence"/>
</dbReference>
<accession>A0ABT1P8Q3</accession>
<name>A0ABT1P8Q3_9ACTN</name>
<gene>
    <name evidence="1" type="ORF">NON19_06695</name>
</gene>
<evidence type="ECO:0000313" key="2">
    <source>
        <dbReference type="Proteomes" id="UP001206206"/>
    </source>
</evidence>
<protein>
    <submittedName>
        <fullName evidence="1">Uncharacterized protein</fullName>
    </submittedName>
</protein>
<comment type="caution">
    <text evidence="1">The sequence shown here is derived from an EMBL/GenBank/DDBJ whole genome shotgun (WGS) entry which is preliminary data.</text>
</comment>
<dbReference type="Gene3D" id="3.40.50.1820">
    <property type="entry name" value="alpha/beta hydrolase"/>
    <property type="match status" value="1"/>
</dbReference>
<dbReference type="InterPro" id="IPR029058">
    <property type="entry name" value="AB_hydrolase_fold"/>
</dbReference>
<dbReference type="RefSeq" id="WP_255925721.1">
    <property type="nucleotide sequence ID" value="NZ_JANFNH010000004.1"/>
</dbReference>
<organism evidence="1 2">
    <name type="scientific">Streptantibioticus rubrisoli</name>
    <dbReference type="NCBI Taxonomy" id="1387313"/>
    <lineage>
        <taxon>Bacteria</taxon>
        <taxon>Bacillati</taxon>
        <taxon>Actinomycetota</taxon>
        <taxon>Actinomycetes</taxon>
        <taxon>Kitasatosporales</taxon>
        <taxon>Streptomycetaceae</taxon>
        <taxon>Streptantibioticus</taxon>
    </lineage>
</organism>